<evidence type="ECO:0000313" key="4">
    <source>
        <dbReference type="Proteomes" id="UP000027665"/>
    </source>
</evidence>
<dbReference type="GO" id="GO:0016020">
    <property type="term" value="C:membrane"/>
    <property type="evidence" value="ECO:0007669"/>
    <property type="project" value="TreeGrafter"/>
</dbReference>
<organism evidence="3 4">
    <name type="scientific">Synergistes jonesii</name>
    <dbReference type="NCBI Taxonomy" id="2754"/>
    <lineage>
        <taxon>Bacteria</taxon>
        <taxon>Thermotogati</taxon>
        <taxon>Synergistota</taxon>
        <taxon>Synergistia</taxon>
        <taxon>Synergistales</taxon>
        <taxon>Synergistaceae</taxon>
        <taxon>Synergistes</taxon>
    </lineage>
</organism>
<dbReference type="AlphaFoldDB" id="A0A073IRP5"/>
<dbReference type="STRING" id="2754.EH55_05315"/>
<feature type="transmembrane region" description="Helical" evidence="1">
    <location>
        <begin position="7"/>
        <end position="26"/>
    </location>
</feature>
<name>A0A073IRP5_9BACT</name>
<feature type="transmembrane region" description="Helical" evidence="1">
    <location>
        <begin position="77"/>
        <end position="97"/>
    </location>
</feature>
<feature type="transmembrane region" description="Helical" evidence="1">
    <location>
        <begin position="127"/>
        <end position="147"/>
    </location>
</feature>
<dbReference type="GeneID" id="90983708"/>
<dbReference type="Pfam" id="PF01757">
    <property type="entry name" value="Acyl_transf_3"/>
    <property type="match status" value="1"/>
</dbReference>
<reference evidence="3 4" key="1">
    <citation type="submission" date="2014-04" db="EMBL/GenBank/DDBJ databases">
        <title>Draft Genome Sequence of Synergistes jonesii.</title>
        <authorList>
            <person name="Coil D.A."/>
            <person name="Eisen J.A."/>
            <person name="Holland-Moritz H.E."/>
        </authorList>
    </citation>
    <scope>NUCLEOTIDE SEQUENCE [LARGE SCALE GENOMIC DNA]</scope>
    <source>
        <strain evidence="3 4">78-1</strain>
    </source>
</reference>
<feature type="transmembrane region" description="Helical" evidence="1">
    <location>
        <begin position="310"/>
        <end position="332"/>
    </location>
</feature>
<feature type="transmembrane region" description="Helical" evidence="1">
    <location>
        <begin position="190"/>
        <end position="210"/>
    </location>
</feature>
<dbReference type="PANTHER" id="PTHR23028">
    <property type="entry name" value="ACETYLTRANSFERASE"/>
    <property type="match status" value="1"/>
</dbReference>
<dbReference type="EMBL" id="JMKI01000034">
    <property type="protein sequence ID" value="KEJ92156.1"/>
    <property type="molecule type" value="Genomic_DNA"/>
</dbReference>
<feature type="transmembrane region" description="Helical" evidence="1">
    <location>
        <begin position="222"/>
        <end position="240"/>
    </location>
</feature>
<dbReference type="InterPro" id="IPR050879">
    <property type="entry name" value="Acyltransferase_3"/>
</dbReference>
<dbReference type="eggNOG" id="COG1835">
    <property type="taxonomic scope" value="Bacteria"/>
</dbReference>
<feature type="transmembrane region" description="Helical" evidence="1">
    <location>
        <begin position="38"/>
        <end position="56"/>
    </location>
</feature>
<keyword evidence="1" id="KW-1133">Transmembrane helix</keyword>
<dbReference type="PANTHER" id="PTHR23028:SF53">
    <property type="entry name" value="ACYL_TRANSF_3 DOMAIN-CONTAINING PROTEIN"/>
    <property type="match status" value="1"/>
</dbReference>
<keyword evidence="1" id="KW-0472">Membrane</keyword>
<gene>
    <name evidence="3" type="ORF">EH55_05315</name>
</gene>
<feature type="transmembrane region" description="Helical" evidence="1">
    <location>
        <begin position="279"/>
        <end position="304"/>
    </location>
</feature>
<comment type="caution">
    <text evidence="3">The sequence shown here is derived from an EMBL/GenBank/DDBJ whole genome shotgun (WGS) entry which is preliminary data.</text>
</comment>
<dbReference type="GO" id="GO:0016747">
    <property type="term" value="F:acyltransferase activity, transferring groups other than amino-acyl groups"/>
    <property type="evidence" value="ECO:0007669"/>
    <property type="project" value="InterPro"/>
</dbReference>
<dbReference type="GO" id="GO:0000271">
    <property type="term" value="P:polysaccharide biosynthetic process"/>
    <property type="evidence" value="ECO:0007669"/>
    <property type="project" value="TreeGrafter"/>
</dbReference>
<dbReference type="Proteomes" id="UP000027665">
    <property type="component" value="Unassembled WGS sequence"/>
</dbReference>
<protein>
    <recommendedName>
        <fullName evidence="2">Acyltransferase 3 domain-containing protein</fullName>
    </recommendedName>
</protein>
<accession>A0A073IRP5</accession>
<proteinExistence type="predicted"/>
<keyword evidence="4" id="KW-1185">Reference proteome</keyword>
<dbReference type="InterPro" id="IPR002656">
    <property type="entry name" value="Acyl_transf_3_dom"/>
</dbReference>
<dbReference type="RefSeq" id="WP_037976342.1">
    <property type="nucleotide sequence ID" value="NZ_JMKI01000034.1"/>
</dbReference>
<dbReference type="OrthoDB" id="290051at2"/>
<feature type="transmembrane region" description="Helical" evidence="1">
    <location>
        <begin position="246"/>
        <end position="267"/>
    </location>
</feature>
<feature type="transmembrane region" description="Helical" evidence="1">
    <location>
        <begin position="159"/>
        <end position="178"/>
    </location>
</feature>
<feature type="domain" description="Acyltransferase 3" evidence="2">
    <location>
        <begin position="4"/>
        <end position="329"/>
    </location>
</feature>
<keyword evidence="1" id="KW-0812">Transmembrane</keyword>
<evidence type="ECO:0000256" key="1">
    <source>
        <dbReference type="SAM" id="Phobius"/>
    </source>
</evidence>
<evidence type="ECO:0000259" key="2">
    <source>
        <dbReference type="Pfam" id="PF01757"/>
    </source>
</evidence>
<evidence type="ECO:0000313" key="3">
    <source>
        <dbReference type="EMBL" id="KEJ92156.1"/>
    </source>
</evidence>
<sequence>MAVSIEFWRLVFCLAVVLYHSCYLTPTRSLTSVFQGGYIGVDFFFIVSGLLMAKNVSKYTSGSVFYDTCSFIRRKILRIYPCLLFAFMVSFIVRMTICDCAPAQIASCAVRSLPELMLLRMSGIGGYWVNTPTWYISAMVISMLVLFPMLLRVKDKSHYSVFMLLAVLSYGWLFFTMGSLENPYKWQGTFYSGLVRAFGGISLGVFCFTLSIKLRKSNFDATALSALELLCYLTVLLHSFMKGRSFADFLLIALLAVAVSLSFSGGSSASSFFDKHERFFLPCGELSFALYLNHRVFTIIFPVVGWNVGYYILLPIYILCSFCAAAVAMLIVPDAKRPPRFLLRR</sequence>